<comment type="similarity">
    <text evidence="1 4">Belongs to the glycosyl hydrolase 43 family.</text>
</comment>
<evidence type="ECO:0000256" key="3">
    <source>
        <dbReference type="ARBA" id="ARBA00023295"/>
    </source>
</evidence>
<dbReference type="GO" id="GO:0005975">
    <property type="term" value="P:carbohydrate metabolic process"/>
    <property type="evidence" value="ECO:0007669"/>
    <property type="project" value="InterPro"/>
</dbReference>
<name>A0A3N4KM65_9PEZI</name>
<dbReference type="InParanoid" id="A0A3N4KM65"/>
<dbReference type="Pfam" id="PF04616">
    <property type="entry name" value="Glyco_hydro_43"/>
    <property type="match status" value="1"/>
</dbReference>
<reference evidence="5 6" key="1">
    <citation type="journal article" date="2018" name="Nat. Ecol. Evol.">
        <title>Pezizomycetes genomes reveal the molecular basis of ectomycorrhizal truffle lifestyle.</title>
        <authorList>
            <person name="Murat C."/>
            <person name="Payen T."/>
            <person name="Noel B."/>
            <person name="Kuo A."/>
            <person name="Morin E."/>
            <person name="Chen J."/>
            <person name="Kohler A."/>
            <person name="Krizsan K."/>
            <person name="Balestrini R."/>
            <person name="Da Silva C."/>
            <person name="Montanini B."/>
            <person name="Hainaut M."/>
            <person name="Levati E."/>
            <person name="Barry K.W."/>
            <person name="Belfiori B."/>
            <person name="Cichocki N."/>
            <person name="Clum A."/>
            <person name="Dockter R.B."/>
            <person name="Fauchery L."/>
            <person name="Guy J."/>
            <person name="Iotti M."/>
            <person name="Le Tacon F."/>
            <person name="Lindquist E.A."/>
            <person name="Lipzen A."/>
            <person name="Malagnac F."/>
            <person name="Mello A."/>
            <person name="Molinier V."/>
            <person name="Miyauchi S."/>
            <person name="Poulain J."/>
            <person name="Riccioni C."/>
            <person name="Rubini A."/>
            <person name="Sitrit Y."/>
            <person name="Splivallo R."/>
            <person name="Traeger S."/>
            <person name="Wang M."/>
            <person name="Zifcakova L."/>
            <person name="Wipf D."/>
            <person name="Zambonelli A."/>
            <person name="Paolocci F."/>
            <person name="Nowrousian M."/>
            <person name="Ottonello S."/>
            <person name="Baldrian P."/>
            <person name="Spatafora J.W."/>
            <person name="Henrissat B."/>
            <person name="Nagy L.G."/>
            <person name="Aury J.M."/>
            <person name="Wincker P."/>
            <person name="Grigoriev I.V."/>
            <person name="Bonfante P."/>
            <person name="Martin F.M."/>
        </authorList>
    </citation>
    <scope>NUCLEOTIDE SEQUENCE [LARGE SCALE GENOMIC DNA]</scope>
    <source>
        <strain evidence="5 6">CCBAS932</strain>
    </source>
</reference>
<dbReference type="OrthoDB" id="19657at2759"/>
<keyword evidence="3 4" id="KW-0326">Glycosidase</keyword>
<dbReference type="InterPro" id="IPR023296">
    <property type="entry name" value="Glyco_hydro_beta-prop_sf"/>
</dbReference>
<evidence type="ECO:0000313" key="6">
    <source>
        <dbReference type="Proteomes" id="UP000277580"/>
    </source>
</evidence>
<sequence length="271" mass="30444">MLPAVSPAEYVFTSFTETSERDMYIWGSSNATSWDLIKGPAYTPATGLLRDPSIMLKDGTYYVAHTTGWTGRTFALITSTDLLSWTPFATIEITNTTIQRTWAPEIWKDPKTKKVHIIVSLGTNNPDFTTNLYTATNDALTEWEGPVVMEGIPSNYIDTVLVYKDGVYHAFTKGVPNTEHAVADNVEGPYTLVQTGDFAGWGEMEGPTVVRLADGRYRIFGDRYKESRYIYSDSWDLYEWTAPQDVPQLSGVVRHGTVIRVDSEEYDDDES</sequence>
<dbReference type="GO" id="GO:0004553">
    <property type="term" value="F:hydrolase activity, hydrolyzing O-glycosyl compounds"/>
    <property type="evidence" value="ECO:0007669"/>
    <property type="project" value="InterPro"/>
</dbReference>
<evidence type="ECO:0000256" key="1">
    <source>
        <dbReference type="ARBA" id="ARBA00009865"/>
    </source>
</evidence>
<dbReference type="Proteomes" id="UP000277580">
    <property type="component" value="Unassembled WGS sequence"/>
</dbReference>
<dbReference type="Gene3D" id="2.115.10.20">
    <property type="entry name" value="Glycosyl hydrolase domain, family 43"/>
    <property type="match status" value="1"/>
</dbReference>
<protein>
    <submittedName>
        <fullName evidence="5">Arabinanase/levansucrase/invertase</fullName>
    </submittedName>
</protein>
<keyword evidence="6" id="KW-1185">Reference proteome</keyword>
<dbReference type="EMBL" id="ML119134">
    <property type="protein sequence ID" value="RPB11654.1"/>
    <property type="molecule type" value="Genomic_DNA"/>
</dbReference>
<dbReference type="AlphaFoldDB" id="A0A3N4KM65"/>
<evidence type="ECO:0000256" key="2">
    <source>
        <dbReference type="ARBA" id="ARBA00022801"/>
    </source>
</evidence>
<dbReference type="SUPFAM" id="SSF75005">
    <property type="entry name" value="Arabinanase/levansucrase/invertase"/>
    <property type="match status" value="1"/>
</dbReference>
<dbReference type="STRING" id="1392247.A0A3N4KM65"/>
<organism evidence="5 6">
    <name type="scientific">Morchella conica CCBAS932</name>
    <dbReference type="NCBI Taxonomy" id="1392247"/>
    <lineage>
        <taxon>Eukaryota</taxon>
        <taxon>Fungi</taxon>
        <taxon>Dikarya</taxon>
        <taxon>Ascomycota</taxon>
        <taxon>Pezizomycotina</taxon>
        <taxon>Pezizomycetes</taxon>
        <taxon>Pezizales</taxon>
        <taxon>Morchellaceae</taxon>
        <taxon>Morchella</taxon>
    </lineage>
</organism>
<evidence type="ECO:0000256" key="4">
    <source>
        <dbReference type="RuleBase" id="RU361187"/>
    </source>
</evidence>
<accession>A0A3N4KM65</accession>
<evidence type="ECO:0000313" key="5">
    <source>
        <dbReference type="EMBL" id="RPB11654.1"/>
    </source>
</evidence>
<dbReference type="InterPro" id="IPR006710">
    <property type="entry name" value="Glyco_hydro_43"/>
</dbReference>
<proteinExistence type="inferred from homology"/>
<keyword evidence="2 4" id="KW-0378">Hydrolase</keyword>
<gene>
    <name evidence="5" type="ORF">P167DRAFT_488936</name>
</gene>